<feature type="non-terminal residue" evidence="7">
    <location>
        <position position="1"/>
    </location>
</feature>
<evidence type="ECO:0000256" key="5">
    <source>
        <dbReference type="ARBA" id="ARBA00023180"/>
    </source>
</evidence>
<organism evidence="7">
    <name type="scientific">Lygus hesperus</name>
    <name type="common">Western plant bug</name>
    <dbReference type="NCBI Taxonomy" id="30085"/>
    <lineage>
        <taxon>Eukaryota</taxon>
        <taxon>Metazoa</taxon>
        <taxon>Ecdysozoa</taxon>
        <taxon>Arthropoda</taxon>
        <taxon>Hexapoda</taxon>
        <taxon>Insecta</taxon>
        <taxon>Pterygota</taxon>
        <taxon>Neoptera</taxon>
        <taxon>Paraneoptera</taxon>
        <taxon>Hemiptera</taxon>
        <taxon>Heteroptera</taxon>
        <taxon>Panheteroptera</taxon>
        <taxon>Cimicomorpha</taxon>
        <taxon>Miridae</taxon>
        <taxon>Mirini</taxon>
        <taxon>Lygus</taxon>
    </lineage>
</organism>
<keyword evidence="1" id="KW-0147">Chitin-binding</keyword>
<evidence type="ECO:0000259" key="6">
    <source>
        <dbReference type="PROSITE" id="PS50940"/>
    </source>
</evidence>
<dbReference type="Pfam" id="PF01607">
    <property type="entry name" value="CBM_14"/>
    <property type="match status" value="2"/>
</dbReference>
<gene>
    <name evidence="7" type="ORF">g.71025</name>
</gene>
<dbReference type="PANTHER" id="PTHR23301:SF0">
    <property type="entry name" value="CHITIN-BINDING TYPE-2 DOMAIN-CONTAINING PROTEIN-RELATED"/>
    <property type="match status" value="1"/>
</dbReference>
<dbReference type="InterPro" id="IPR036508">
    <property type="entry name" value="Chitin-bd_dom_sf"/>
</dbReference>
<dbReference type="PROSITE" id="PS50940">
    <property type="entry name" value="CHIT_BIND_II"/>
    <property type="match status" value="2"/>
</dbReference>
<evidence type="ECO:0000256" key="4">
    <source>
        <dbReference type="ARBA" id="ARBA00023157"/>
    </source>
</evidence>
<dbReference type="AlphaFoldDB" id="A0A146LE03"/>
<evidence type="ECO:0000256" key="3">
    <source>
        <dbReference type="ARBA" id="ARBA00022737"/>
    </source>
</evidence>
<dbReference type="InterPro" id="IPR051940">
    <property type="entry name" value="Chitin_bind-dev_reg"/>
</dbReference>
<dbReference type="InterPro" id="IPR002557">
    <property type="entry name" value="Chitin-bd_dom"/>
</dbReference>
<reference evidence="7" key="1">
    <citation type="journal article" date="2016" name="Gigascience">
        <title>De novo construction of an expanded transcriptome assembly for the western tarnished plant bug, Lygus hesperus.</title>
        <authorList>
            <person name="Tassone E.E."/>
            <person name="Geib S.M."/>
            <person name="Hall B."/>
            <person name="Fabrick J.A."/>
            <person name="Brent C.S."/>
            <person name="Hull J.J."/>
        </authorList>
    </citation>
    <scope>NUCLEOTIDE SEQUENCE</scope>
</reference>
<dbReference type="Gene3D" id="2.170.140.10">
    <property type="entry name" value="Chitin binding domain"/>
    <property type="match status" value="1"/>
</dbReference>
<dbReference type="GO" id="GO:0008061">
    <property type="term" value="F:chitin binding"/>
    <property type="evidence" value="ECO:0007669"/>
    <property type="project" value="UniProtKB-KW"/>
</dbReference>
<dbReference type="GO" id="GO:0005576">
    <property type="term" value="C:extracellular region"/>
    <property type="evidence" value="ECO:0007669"/>
    <property type="project" value="InterPro"/>
</dbReference>
<sequence length="608" mass="68103">NGCKFWGDCKGADEKYAEECSGDEAEPIAESTRQYKTCKDGFFEQTSCFWGKKFDVETKSCQWFWKVKTDVTVCDGNARAPENSDGKSYYQCNKESGILMKKSCLPLQKFDSEQGRCVFTLKSVNLDEVDASLRSEEAAKAFENINDLLFTSVAGNKVEQGNNKNSSVSIKRVLRSIRNSYLTDTSCTDGSYQTDLNCLKYKECIGNTWVTRTCPDGQIFSNGGCKWAWQAQCNPGSCITGEKTAYPPDCKKYYVCDANNNEVLTDCPQSFWKKTQFNPSTGECNFVLPWKDCPSTSSFLSCSEGQTTGGSGPHEFQICTEGKWVTVKCSGSDVYKPDLNGCGCLKEAEHRAALDSKQYLECQSGRWIQLDCLIGGVFNPMTKICEKPRARRSIQTAKNPGDCISGDTKADIMSGVCSTYMFCTENGKWARRACPVGEYFNGRDACGKARCPYIPVPGDCESFVTPNGTKEKCDFGFRFDSIMKQCVPFAEASCLEVQCEGTERKNHPISCNQYLQCHDQQWEVENCGWFRNKFDMTSKECVFAWWGHKETCRYDPATCNGGSNSPVVGNCRQYVTCTDGREQERSCFWPKKFDVSSSKCVWWGAKCA</sequence>
<keyword evidence="3" id="KW-0677">Repeat</keyword>
<name>A0A146LE03_LYGHE</name>
<evidence type="ECO:0000256" key="2">
    <source>
        <dbReference type="ARBA" id="ARBA00022729"/>
    </source>
</evidence>
<dbReference type="SUPFAM" id="SSF57625">
    <property type="entry name" value="Invertebrate chitin-binding proteins"/>
    <property type="match status" value="5"/>
</dbReference>
<dbReference type="EMBL" id="GDHC01013889">
    <property type="protein sequence ID" value="JAQ04740.1"/>
    <property type="molecule type" value="Transcribed_RNA"/>
</dbReference>
<evidence type="ECO:0000256" key="1">
    <source>
        <dbReference type="ARBA" id="ARBA00022669"/>
    </source>
</evidence>
<accession>A0A146LE03</accession>
<keyword evidence="5" id="KW-0325">Glycoprotein</keyword>
<protein>
    <recommendedName>
        <fullName evidence="6">Chitin-binding type-2 domain-containing protein</fullName>
    </recommendedName>
</protein>
<dbReference type="PANTHER" id="PTHR23301">
    <property type="entry name" value="CHITIN BINDING PERITROPHIN-A"/>
    <property type="match status" value="1"/>
</dbReference>
<feature type="domain" description="Chitin-binding type-2" evidence="6">
    <location>
        <begin position="556"/>
        <end position="608"/>
    </location>
</feature>
<proteinExistence type="predicted"/>
<dbReference type="SMART" id="SM00494">
    <property type="entry name" value="ChtBD2"/>
    <property type="match status" value="7"/>
</dbReference>
<feature type="domain" description="Chitin-binding type-2" evidence="6">
    <location>
        <begin position="184"/>
        <end position="235"/>
    </location>
</feature>
<keyword evidence="4" id="KW-1015">Disulfide bond</keyword>
<keyword evidence="2" id="KW-0732">Signal</keyword>
<evidence type="ECO:0000313" key="7">
    <source>
        <dbReference type="EMBL" id="JAQ04740.1"/>
    </source>
</evidence>